<comment type="caution">
    <text evidence="1">The sequence shown here is derived from an EMBL/GenBank/DDBJ whole genome shotgun (WGS) entry which is preliminary data.</text>
</comment>
<dbReference type="PANTHER" id="PTHR31296">
    <property type="entry name" value="UPF0565 PROTEIN C2ORF69"/>
    <property type="match status" value="1"/>
</dbReference>
<accession>A0A8T0IAG3</accession>
<gene>
    <name evidence="1" type="ORF">KC19_4G171500</name>
</gene>
<evidence type="ECO:0000313" key="1">
    <source>
        <dbReference type="EMBL" id="KAG0580412.1"/>
    </source>
</evidence>
<sequence>MRPLKPLFRGNLESLFGFLTTSRYLLSCNCTSLTYNRVLNRVSLCGCRVRKQTPSRNVIFYVGDRVEGTDNSEIERLSQPKNIASILVSKLGPSVNAWIIEPSHYKSSFACYENLLPSLTPSGEPEGYNPKGLPAARSTLSLLQNCLAQVSTRLSLESLPSQRERVAVGKQAESNRANGTFLNAHGFATTLLGNISPRSKKCPQTSVFGFSKGGVVLNQLLAELTHLEDLEGKVSIKKNWLNRSVSKSAKFEVSSLPPNNLSDFFFKTWAFTNLS</sequence>
<reference evidence="1" key="1">
    <citation type="submission" date="2020-06" db="EMBL/GenBank/DDBJ databases">
        <title>WGS assembly of Ceratodon purpureus strain R40.</title>
        <authorList>
            <person name="Carey S.B."/>
            <person name="Jenkins J."/>
            <person name="Shu S."/>
            <person name="Lovell J.T."/>
            <person name="Sreedasyam A."/>
            <person name="Maumus F."/>
            <person name="Tiley G.P."/>
            <person name="Fernandez-Pozo N."/>
            <person name="Barry K."/>
            <person name="Chen C."/>
            <person name="Wang M."/>
            <person name="Lipzen A."/>
            <person name="Daum C."/>
            <person name="Saski C.A."/>
            <person name="Payton A.C."/>
            <person name="Mcbreen J.C."/>
            <person name="Conrad R.E."/>
            <person name="Kollar L.M."/>
            <person name="Olsson S."/>
            <person name="Huttunen S."/>
            <person name="Landis J.B."/>
            <person name="Wickett N.J."/>
            <person name="Johnson M.G."/>
            <person name="Rensing S.A."/>
            <person name="Grimwood J."/>
            <person name="Schmutz J."/>
            <person name="Mcdaniel S.F."/>
        </authorList>
    </citation>
    <scope>NUCLEOTIDE SEQUENCE</scope>
    <source>
        <strain evidence="1">R40</strain>
    </source>
</reference>
<dbReference type="Pfam" id="PF10561">
    <property type="entry name" value="C2orf69"/>
    <property type="match status" value="1"/>
</dbReference>
<dbReference type="Proteomes" id="UP000822688">
    <property type="component" value="Chromosome 4"/>
</dbReference>
<dbReference type="PANTHER" id="PTHR31296:SF1">
    <property type="entry name" value="MITOCHONDRIAL PROTEIN C2ORF69"/>
    <property type="match status" value="1"/>
</dbReference>
<proteinExistence type="predicted"/>
<keyword evidence="2" id="KW-1185">Reference proteome</keyword>
<evidence type="ECO:0000313" key="2">
    <source>
        <dbReference type="Proteomes" id="UP000822688"/>
    </source>
</evidence>
<name>A0A8T0IAG3_CERPU</name>
<protein>
    <submittedName>
        <fullName evidence="1">Uncharacterized protein</fullName>
    </submittedName>
</protein>
<dbReference type="GO" id="GO:0005739">
    <property type="term" value="C:mitochondrion"/>
    <property type="evidence" value="ECO:0007669"/>
    <property type="project" value="TreeGrafter"/>
</dbReference>
<dbReference type="AlphaFoldDB" id="A0A8T0IAG3"/>
<dbReference type="InterPro" id="IPR018881">
    <property type="entry name" value="C2orf69_mit"/>
</dbReference>
<organism evidence="1 2">
    <name type="scientific">Ceratodon purpureus</name>
    <name type="common">Fire moss</name>
    <name type="synonym">Dicranum purpureum</name>
    <dbReference type="NCBI Taxonomy" id="3225"/>
    <lineage>
        <taxon>Eukaryota</taxon>
        <taxon>Viridiplantae</taxon>
        <taxon>Streptophyta</taxon>
        <taxon>Embryophyta</taxon>
        <taxon>Bryophyta</taxon>
        <taxon>Bryophytina</taxon>
        <taxon>Bryopsida</taxon>
        <taxon>Dicranidae</taxon>
        <taxon>Pseudoditrichales</taxon>
        <taxon>Ditrichaceae</taxon>
        <taxon>Ceratodon</taxon>
    </lineage>
</organism>
<dbReference type="EMBL" id="CM026424">
    <property type="protein sequence ID" value="KAG0580412.1"/>
    <property type="molecule type" value="Genomic_DNA"/>
</dbReference>